<dbReference type="EMBL" id="WIXP02000012">
    <property type="protein sequence ID" value="KAF6201712.1"/>
    <property type="molecule type" value="Genomic_DNA"/>
</dbReference>
<feature type="domain" description="Small ribosomal subunit protein uS7" evidence="4">
    <location>
        <begin position="54"/>
        <end position="161"/>
    </location>
</feature>
<dbReference type="GO" id="GO:1990904">
    <property type="term" value="C:ribonucleoprotein complex"/>
    <property type="evidence" value="ECO:0007669"/>
    <property type="project" value="UniProtKB-KW"/>
</dbReference>
<comment type="similarity">
    <text evidence="1">Belongs to the universal ribosomal protein uS7 family.</text>
</comment>
<dbReference type="PANTHER" id="PTHR11205">
    <property type="entry name" value="RIBOSOMAL PROTEIN S7"/>
    <property type="match status" value="1"/>
</dbReference>
<name>A0A8S9WYA4_APOLU</name>
<dbReference type="SUPFAM" id="SSF47973">
    <property type="entry name" value="Ribosomal protein S7"/>
    <property type="match status" value="1"/>
</dbReference>
<evidence type="ECO:0000313" key="5">
    <source>
        <dbReference type="EMBL" id="KAF6201712.1"/>
    </source>
</evidence>
<protein>
    <recommendedName>
        <fullName evidence="4">Small ribosomal subunit protein uS7 domain-containing protein</fullName>
    </recommendedName>
</protein>
<dbReference type="AlphaFoldDB" id="A0A8S9WYA4"/>
<evidence type="ECO:0000256" key="1">
    <source>
        <dbReference type="ARBA" id="ARBA00007151"/>
    </source>
</evidence>
<keyword evidence="6" id="KW-1185">Reference proteome</keyword>
<evidence type="ECO:0000256" key="2">
    <source>
        <dbReference type="ARBA" id="ARBA00022980"/>
    </source>
</evidence>
<accession>A0A8S9WYA4</accession>
<keyword evidence="3" id="KW-0687">Ribonucleoprotein</keyword>
<dbReference type="PIRSF" id="PIRSF002122">
    <property type="entry name" value="RPS7p_RPS7a_RPS5e_RPS7o"/>
    <property type="match status" value="1"/>
</dbReference>
<evidence type="ECO:0000313" key="6">
    <source>
        <dbReference type="Proteomes" id="UP000466442"/>
    </source>
</evidence>
<proteinExistence type="inferred from homology"/>
<dbReference type="Gene3D" id="1.10.455.10">
    <property type="entry name" value="Ribosomal protein S7 domain"/>
    <property type="match status" value="1"/>
</dbReference>
<dbReference type="GO" id="GO:0006412">
    <property type="term" value="P:translation"/>
    <property type="evidence" value="ECO:0007669"/>
    <property type="project" value="InterPro"/>
</dbReference>
<comment type="caution">
    <text evidence="5">The sequence shown here is derived from an EMBL/GenBank/DDBJ whole genome shotgun (WGS) entry which is preliminary data.</text>
</comment>
<dbReference type="InterPro" id="IPR036823">
    <property type="entry name" value="Ribosomal_uS7_dom_sf"/>
</dbReference>
<evidence type="ECO:0000256" key="3">
    <source>
        <dbReference type="ARBA" id="ARBA00023274"/>
    </source>
</evidence>
<dbReference type="Pfam" id="PF00177">
    <property type="entry name" value="Ribosomal_S7"/>
    <property type="match status" value="1"/>
</dbReference>
<dbReference type="InterPro" id="IPR000235">
    <property type="entry name" value="Ribosomal_uS7"/>
</dbReference>
<evidence type="ECO:0000259" key="4">
    <source>
        <dbReference type="Pfam" id="PF00177"/>
    </source>
</evidence>
<dbReference type="InterPro" id="IPR023798">
    <property type="entry name" value="Ribosomal_uS7_dom"/>
</dbReference>
<organism evidence="5 6">
    <name type="scientific">Apolygus lucorum</name>
    <name type="common">Small green plant bug</name>
    <name type="synonym">Lygocoris lucorum</name>
    <dbReference type="NCBI Taxonomy" id="248454"/>
    <lineage>
        <taxon>Eukaryota</taxon>
        <taxon>Metazoa</taxon>
        <taxon>Ecdysozoa</taxon>
        <taxon>Arthropoda</taxon>
        <taxon>Hexapoda</taxon>
        <taxon>Insecta</taxon>
        <taxon>Pterygota</taxon>
        <taxon>Neoptera</taxon>
        <taxon>Paraneoptera</taxon>
        <taxon>Hemiptera</taxon>
        <taxon>Heteroptera</taxon>
        <taxon>Panheteroptera</taxon>
        <taxon>Cimicomorpha</taxon>
        <taxon>Miridae</taxon>
        <taxon>Mirini</taxon>
        <taxon>Apolygus</taxon>
    </lineage>
</organism>
<dbReference type="OrthoDB" id="9972728at2759"/>
<gene>
    <name evidence="5" type="ORF">GE061_004107</name>
</gene>
<sequence>MLRGRVLSLVQAVRPMARFAKEFQEPVHSVQALEELQNTGEGKKLTHVPIKAARSEVSTSPLYDPLLEKFVNFVMRQGKKELARYQVNKTLETVKRIQVEKYNNAKSEEEKAAINVDAMNIFHQAIENCKPLLQLKPIKRGGATYQVPVSITPNRAQFMSIN</sequence>
<keyword evidence="2" id="KW-0689">Ribosomal protein</keyword>
<feature type="non-terminal residue" evidence="5">
    <location>
        <position position="1"/>
    </location>
</feature>
<dbReference type="GO" id="GO:0005840">
    <property type="term" value="C:ribosome"/>
    <property type="evidence" value="ECO:0007669"/>
    <property type="project" value="UniProtKB-KW"/>
</dbReference>
<dbReference type="Proteomes" id="UP000466442">
    <property type="component" value="Linkage Group LG12"/>
</dbReference>
<reference evidence="5" key="1">
    <citation type="journal article" date="2021" name="Mol. Ecol. Resour.">
        <title>Apolygus lucorum genome provides insights into omnivorousness and mesophyll feeding.</title>
        <authorList>
            <person name="Liu Y."/>
            <person name="Liu H."/>
            <person name="Wang H."/>
            <person name="Huang T."/>
            <person name="Liu B."/>
            <person name="Yang B."/>
            <person name="Yin L."/>
            <person name="Li B."/>
            <person name="Zhang Y."/>
            <person name="Zhang S."/>
            <person name="Jiang F."/>
            <person name="Zhang X."/>
            <person name="Ren Y."/>
            <person name="Wang B."/>
            <person name="Wang S."/>
            <person name="Lu Y."/>
            <person name="Wu K."/>
            <person name="Fan W."/>
            <person name="Wang G."/>
        </authorList>
    </citation>
    <scope>NUCLEOTIDE SEQUENCE</scope>
    <source>
        <strain evidence="5">12Hb</strain>
    </source>
</reference>